<name>D7LAF2_ARALL</name>
<dbReference type="PANTHER" id="PTHR13448:SF14">
    <property type="entry name" value="F26K24.17 PROTEIN"/>
    <property type="match status" value="1"/>
</dbReference>
<evidence type="ECO:0000256" key="1">
    <source>
        <dbReference type="SAM" id="MobiDB-lite"/>
    </source>
</evidence>
<organism evidence="3">
    <name type="scientific">Arabidopsis lyrata subsp. lyrata</name>
    <name type="common">Lyre-leaved rock-cress</name>
    <dbReference type="NCBI Taxonomy" id="81972"/>
    <lineage>
        <taxon>Eukaryota</taxon>
        <taxon>Viridiplantae</taxon>
        <taxon>Streptophyta</taxon>
        <taxon>Embryophyta</taxon>
        <taxon>Tracheophyta</taxon>
        <taxon>Spermatophyta</taxon>
        <taxon>Magnoliopsida</taxon>
        <taxon>eudicotyledons</taxon>
        <taxon>Gunneridae</taxon>
        <taxon>Pentapetalae</taxon>
        <taxon>rosids</taxon>
        <taxon>malvids</taxon>
        <taxon>Brassicales</taxon>
        <taxon>Brassicaceae</taxon>
        <taxon>Camelineae</taxon>
        <taxon>Arabidopsis</taxon>
    </lineage>
</organism>
<reference evidence="3" key="1">
    <citation type="journal article" date="2011" name="Nat. Genet.">
        <title>The Arabidopsis lyrata genome sequence and the basis of rapid genome size change.</title>
        <authorList>
            <person name="Hu T.T."/>
            <person name="Pattyn P."/>
            <person name="Bakker E.G."/>
            <person name="Cao J."/>
            <person name="Cheng J.-F."/>
            <person name="Clark R.M."/>
            <person name="Fahlgren N."/>
            <person name="Fawcett J.A."/>
            <person name="Grimwood J."/>
            <person name="Gundlach H."/>
            <person name="Haberer G."/>
            <person name="Hollister J.D."/>
            <person name="Ossowski S."/>
            <person name="Ottilar R.P."/>
            <person name="Salamov A.A."/>
            <person name="Schneeberger K."/>
            <person name="Spannagl M."/>
            <person name="Wang X."/>
            <person name="Yang L."/>
            <person name="Nasrallah M.E."/>
            <person name="Bergelson J."/>
            <person name="Carrington J.C."/>
            <person name="Gaut B.S."/>
            <person name="Schmutz J."/>
            <person name="Mayer K.F.X."/>
            <person name="Van de Peer Y."/>
            <person name="Grigoriev I.V."/>
            <person name="Nordborg M."/>
            <person name="Weigel D."/>
            <person name="Guo Y.-L."/>
        </authorList>
    </citation>
    <scope>NUCLEOTIDE SEQUENCE [LARGE SCALE GENOMIC DNA]</scope>
    <source>
        <strain evidence="3">cv. MN47</strain>
    </source>
</reference>
<evidence type="ECO:0000313" key="3">
    <source>
        <dbReference type="Proteomes" id="UP000008694"/>
    </source>
</evidence>
<accession>D7LAF2</accession>
<dbReference type="Gramene" id="Al_scaffold_0003_3773">
    <property type="protein sequence ID" value="Al_scaffold_0003_3773"/>
    <property type="gene ID" value="Al_scaffold_0003_3773"/>
</dbReference>
<feature type="region of interest" description="Disordered" evidence="1">
    <location>
        <begin position="29"/>
        <end position="75"/>
    </location>
</feature>
<dbReference type="EMBL" id="GL348715">
    <property type="protein sequence ID" value="EFH60367.1"/>
    <property type="molecule type" value="Genomic_DNA"/>
</dbReference>
<dbReference type="AlphaFoldDB" id="D7LAF2"/>
<dbReference type="STRING" id="81972.D7LAF2"/>
<dbReference type="eggNOG" id="KOG4467">
    <property type="taxonomic scope" value="Eukaryota"/>
</dbReference>
<protein>
    <submittedName>
        <fullName evidence="2">Predicted protein</fullName>
    </submittedName>
</protein>
<dbReference type="Proteomes" id="UP000008694">
    <property type="component" value="Unassembled WGS sequence"/>
</dbReference>
<keyword evidence="3" id="KW-1185">Reference proteome</keyword>
<proteinExistence type="predicted"/>
<dbReference type="GO" id="GO:0005794">
    <property type="term" value="C:Golgi apparatus"/>
    <property type="evidence" value="ECO:0007669"/>
    <property type="project" value="TreeGrafter"/>
</dbReference>
<dbReference type="InterPro" id="IPR019308">
    <property type="entry name" value="TMEM214"/>
</dbReference>
<feature type="compositionally biased region" description="Basic residues" evidence="1">
    <location>
        <begin position="63"/>
        <end position="73"/>
    </location>
</feature>
<dbReference type="GO" id="GO:0005783">
    <property type="term" value="C:endoplasmic reticulum"/>
    <property type="evidence" value="ECO:0007669"/>
    <property type="project" value="TreeGrafter"/>
</dbReference>
<dbReference type="PANTHER" id="PTHR13448">
    <property type="entry name" value="TRANSMEMBRANE PROTEIN 214"/>
    <property type="match status" value="1"/>
</dbReference>
<evidence type="ECO:0000313" key="2">
    <source>
        <dbReference type="EMBL" id="EFH60367.1"/>
    </source>
</evidence>
<gene>
    <name evidence="2" type="ORF">ARALYDRAFT_674576</name>
</gene>
<sequence length="295" mass="32236">MEPIEYNVFESSKCNSHDDDHGWKKVVSRKRNLKQKPADEEANGNQPTGENVNVEAMNENQKAKKTKKSKPKKEMKPIVPFSEAAAKIDPSHLAAYLVEISMTLCGFVLFSCNPIFTKLAAQQGGSKGGEDPLATFIALGMVLRSRPNALAIVLPTLRGETILSNPKARTILVNCAVREKEQLIPPPSFKILLRLTFPTSSARVKATERFEAIYPLLKEVVLAGSKTMKQSFILKNEKVITEGGANASLYKEANKYCKVILGRLSHGSGCLKATITVVVLATVGTTAAVVQYICF</sequence>
<dbReference type="HOGENOM" id="CLU_944420_0_0_1"/>